<dbReference type="Proteomes" id="UP000811899">
    <property type="component" value="Unassembled WGS sequence"/>
</dbReference>
<comment type="caution">
    <text evidence="1">The sequence shown here is derived from an EMBL/GenBank/DDBJ whole genome shotgun (WGS) entry which is preliminary data.</text>
</comment>
<dbReference type="Gene3D" id="2.30.30.380">
    <property type="entry name" value="Zn-finger domain of Sec23/24"/>
    <property type="match status" value="1"/>
</dbReference>
<dbReference type="RefSeq" id="WP_214171756.1">
    <property type="nucleotide sequence ID" value="NZ_JAHCVJ010000004.1"/>
</dbReference>
<dbReference type="EMBL" id="JAHCVJ010000004">
    <property type="protein sequence ID" value="MBT0664987.1"/>
    <property type="molecule type" value="Genomic_DNA"/>
</dbReference>
<protein>
    <recommendedName>
        <fullName evidence="3">MJ0042 family finger-like domain-containing protein</fullName>
    </recommendedName>
</protein>
<evidence type="ECO:0000313" key="2">
    <source>
        <dbReference type="Proteomes" id="UP000811899"/>
    </source>
</evidence>
<reference evidence="1 2" key="1">
    <citation type="submission" date="2021-05" db="EMBL/GenBank/DDBJ databases">
        <title>The draft genome of Geobacter pelophilus DSM 12255.</title>
        <authorList>
            <person name="Xu Z."/>
            <person name="Masuda Y."/>
            <person name="Itoh H."/>
            <person name="Senoo K."/>
        </authorList>
    </citation>
    <scope>NUCLEOTIDE SEQUENCE [LARGE SCALE GENOMIC DNA]</scope>
    <source>
        <strain evidence="1 2">DSM 12255</strain>
    </source>
</reference>
<dbReference type="AlphaFoldDB" id="A0AAW4LAT9"/>
<evidence type="ECO:0008006" key="3">
    <source>
        <dbReference type="Google" id="ProtNLM"/>
    </source>
</evidence>
<gene>
    <name evidence="1" type="ORF">KI809_11840</name>
</gene>
<evidence type="ECO:0000313" key="1">
    <source>
        <dbReference type="EMBL" id="MBT0664987.1"/>
    </source>
</evidence>
<proteinExistence type="predicted"/>
<name>A0AAW4LAT9_9BACT</name>
<keyword evidence="2" id="KW-1185">Reference proteome</keyword>
<organism evidence="1 2">
    <name type="scientific">Geoanaerobacter pelophilus</name>
    <dbReference type="NCBI Taxonomy" id="60036"/>
    <lineage>
        <taxon>Bacteria</taxon>
        <taxon>Pseudomonadati</taxon>
        <taxon>Thermodesulfobacteriota</taxon>
        <taxon>Desulfuromonadia</taxon>
        <taxon>Geobacterales</taxon>
        <taxon>Geobacteraceae</taxon>
        <taxon>Geoanaerobacter</taxon>
    </lineage>
</organism>
<sequence length="145" mass="15965">MNRKPSAGSIVETRCTRCRTIMNHTIVAMIGEQIARVECNTCHSVHNYHPIKVAKEPAAPKTATTKRVAAPRKPKADPAAVAAAEWEALLAGVDPDQAIPYEMTGKYRLKALLRHPQFGLGIVQLVLPDKIDVLFQMGKKRLRCG</sequence>
<accession>A0AAW4LAT9</accession>